<feature type="non-terminal residue" evidence="6">
    <location>
        <position position="1"/>
    </location>
</feature>
<keyword evidence="7" id="KW-1185">Reference proteome</keyword>
<evidence type="ECO:0000256" key="3">
    <source>
        <dbReference type="ARBA" id="ARBA00022833"/>
    </source>
</evidence>
<dbReference type="InterPro" id="IPR013083">
    <property type="entry name" value="Znf_RING/FYVE/PHD"/>
</dbReference>
<evidence type="ECO:0000256" key="1">
    <source>
        <dbReference type="ARBA" id="ARBA00022723"/>
    </source>
</evidence>
<proteinExistence type="predicted"/>
<gene>
    <name evidence="6" type="ORF">HID58_014846</name>
</gene>
<evidence type="ECO:0000259" key="5">
    <source>
        <dbReference type="PROSITE" id="PS50089"/>
    </source>
</evidence>
<dbReference type="PANTHER" id="PTHR45931:SF16">
    <property type="entry name" value="RING_U-BOX SUPERFAMILY PROTEIN"/>
    <property type="match status" value="1"/>
</dbReference>
<dbReference type="Pfam" id="PF13639">
    <property type="entry name" value="zf-RING_2"/>
    <property type="match status" value="2"/>
</dbReference>
<dbReference type="InterPro" id="IPR001841">
    <property type="entry name" value="Znf_RING"/>
</dbReference>
<dbReference type="SUPFAM" id="SSF57850">
    <property type="entry name" value="RING/U-box"/>
    <property type="match status" value="2"/>
</dbReference>
<keyword evidence="2 4" id="KW-0863">Zinc-finger</keyword>
<evidence type="ECO:0000256" key="4">
    <source>
        <dbReference type="PROSITE-ProRule" id="PRU00175"/>
    </source>
</evidence>
<dbReference type="PROSITE" id="PS50089">
    <property type="entry name" value="ZF_RING_2"/>
    <property type="match status" value="2"/>
</dbReference>
<keyword evidence="3" id="KW-0862">Zinc</keyword>
<organism evidence="6 7">
    <name type="scientific">Brassica napus</name>
    <name type="common">Rape</name>
    <dbReference type="NCBI Taxonomy" id="3708"/>
    <lineage>
        <taxon>Eukaryota</taxon>
        <taxon>Viridiplantae</taxon>
        <taxon>Streptophyta</taxon>
        <taxon>Embryophyta</taxon>
        <taxon>Tracheophyta</taxon>
        <taxon>Spermatophyta</taxon>
        <taxon>Magnoliopsida</taxon>
        <taxon>eudicotyledons</taxon>
        <taxon>Gunneridae</taxon>
        <taxon>Pentapetalae</taxon>
        <taxon>rosids</taxon>
        <taxon>malvids</taxon>
        <taxon>Brassicales</taxon>
        <taxon>Brassicaceae</taxon>
        <taxon>Brassiceae</taxon>
        <taxon>Brassica</taxon>
    </lineage>
</organism>
<protein>
    <recommendedName>
        <fullName evidence="5">RING-type domain-containing protein</fullName>
    </recommendedName>
</protein>
<feature type="domain" description="RING-type" evidence="5">
    <location>
        <begin position="139"/>
        <end position="182"/>
    </location>
</feature>
<accession>A0ABQ8DIG5</accession>
<feature type="domain" description="RING-type" evidence="5">
    <location>
        <begin position="436"/>
        <end position="479"/>
    </location>
</feature>
<dbReference type="SMART" id="SM00184">
    <property type="entry name" value="RING"/>
    <property type="match status" value="2"/>
</dbReference>
<dbReference type="InterPro" id="IPR051834">
    <property type="entry name" value="RING_finger_E3_ligase"/>
</dbReference>
<reference evidence="6 7" key="1">
    <citation type="submission" date="2021-05" db="EMBL/GenBank/DDBJ databases">
        <title>Genome Assembly of Synthetic Allotetraploid Brassica napus Reveals Homoeologous Exchanges between Subgenomes.</title>
        <authorList>
            <person name="Davis J.T."/>
        </authorList>
    </citation>
    <scope>NUCLEOTIDE SEQUENCE [LARGE SCALE GENOMIC DNA]</scope>
    <source>
        <strain evidence="7">cv. Da-Ae</strain>
        <tissue evidence="6">Seedling</tissue>
    </source>
</reference>
<sequence>GLLSFESSSTIAMDIEETNIIEVETKVMNLALNMESMNILSIRVHNLIEDFTEDVILHIRSRYIRLEPHGFTPSHISELLRGQQVDESQHIGEKIANEINRSLSNDKTLREPVFVNVEVEFRLVEEHIVDLNGNKEAMCSICIEDLSKSQQSIIEMPNCLHMFHQNCLFEWLGRKNSCPLCRRFVRPRNRIKKQKLENVTASGVSIMLRIVDTHPYKTQVEIKRVSDGLDLIFTFSPLPPLSSFSQKDCLTRQNIKRERVGDNPNRIGENRTGCHIPNHYGTIKRFESDTPKAYTLVANLPKIFTNTVEILLQELIQDETGVVQVLTSDNINLNPSGGFTPHHLSRLLRDEQVPESQFLGQNIALDISRELANENSLREPAFVFVTVNFIRETRLVFPPDEPTPSRGASGEVLQRLADEQRRMEPMDLKETSDIKCSICIEDFSDSHESIIWMPQCKHVFHQGCLFEWLSRQNSCPLCRSTVPMEDQEAENQIMDCS</sequence>
<dbReference type="Proteomes" id="UP000824890">
    <property type="component" value="Unassembled WGS sequence"/>
</dbReference>
<keyword evidence="1" id="KW-0479">Metal-binding</keyword>
<name>A0ABQ8DIG5_BRANA</name>
<dbReference type="Gene3D" id="3.30.40.10">
    <property type="entry name" value="Zinc/RING finger domain, C3HC4 (zinc finger)"/>
    <property type="match status" value="2"/>
</dbReference>
<comment type="caution">
    <text evidence="6">The sequence shown here is derived from an EMBL/GenBank/DDBJ whole genome shotgun (WGS) entry which is preliminary data.</text>
</comment>
<evidence type="ECO:0000313" key="7">
    <source>
        <dbReference type="Proteomes" id="UP000824890"/>
    </source>
</evidence>
<dbReference type="EMBL" id="JAGKQM010000004">
    <property type="protein sequence ID" value="KAH0929119.1"/>
    <property type="molecule type" value="Genomic_DNA"/>
</dbReference>
<evidence type="ECO:0000313" key="6">
    <source>
        <dbReference type="EMBL" id="KAH0929119.1"/>
    </source>
</evidence>
<dbReference type="PANTHER" id="PTHR45931">
    <property type="entry name" value="SI:CH211-59O9.10"/>
    <property type="match status" value="1"/>
</dbReference>
<evidence type="ECO:0000256" key="2">
    <source>
        <dbReference type="ARBA" id="ARBA00022771"/>
    </source>
</evidence>